<accession>A0A9P0Q3P5</accession>
<name>A0A9P0Q3P5_ACAOB</name>
<proteinExistence type="predicted"/>
<protein>
    <submittedName>
        <fullName evidence="2">Uncharacterized protein</fullName>
    </submittedName>
</protein>
<dbReference type="OrthoDB" id="6779073at2759"/>
<sequence length="90" mass="10331">MEPTSASLQSSDQDLNTGYALYESLYGYVQAMRSTFSDIEARARDLTNCEEYQQQTSRRIKRNTKYDHFSGSTTLDDFVENQTPGQPFEV</sequence>
<evidence type="ECO:0000313" key="4">
    <source>
        <dbReference type="Proteomes" id="UP001152888"/>
    </source>
</evidence>
<gene>
    <name evidence="2" type="ORF">ACAOBT_LOCUS30551</name>
    <name evidence="3" type="ORF">ACAOBT_LOCUS37543</name>
</gene>
<feature type="region of interest" description="Disordered" evidence="1">
    <location>
        <begin position="70"/>
        <end position="90"/>
    </location>
</feature>
<keyword evidence="4" id="KW-1185">Reference proteome</keyword>
<dbReference type="EMBL" id="CAKOFQ010010690">
    <property type="protein sequence ID" value="CAH2019985.1"/>
    <property type="molecule type" value="Genomic_DNA"/>
</dbReference>
<evidence type="ECO:0000256" key="1">
    <source>
        <dbReference type="SAM" id="MobiDB-lite"/>
    </source>
</evidence>
<dbReference type="AlphaFoldDB" id="A0A9P0Q3P5"/>
<dbReference type="Proteomes" id="UP001152888">
    <property type="component" value="Unassembled WGS sequence"/>
</dbReference>
<evidence type="ECO:0000313" key="3">
    <source>
        <dbReference type="EMBL" id="CAH2019985.1"/>
    </source>
</evidence>
<dbReference type="EMBL" id="CAKOFQ010007844">
    <property type="protein sequence ID" value="CAH2008988.1"/>
    <property type="molecule type" value="Genomic_DNA"/>
</dbReference>
<reference evidence="2" key="1">
    <citation type="submission" date="2022-03" db="EMBL/GenBank/DDBJ databases">
        <authorList>
            <person name="Sayadi A."/>
        </authorList>
    </citation>
    <scope>NUCLEOTIDE SEQUENCE</scope>
</reference>
<evidence type="ECO:0000313" key="2">
    <source>
        <dbReference type="EMBL" id="CAH2008988.1"/>
    </source>
</evidence>
<organism evidence="2 4">
    <name type="scientific">Acanthoscelides obtectus</name>
    <name type="common">Bean weevil</name>
    <name type="synonym">Bruchus obtectus</name>
    <dbReference type="NCBI Taxonomy" id="200917"/>
    <lineage>
        <taxon>Eukaryota</taxon>
        <taxon>Metazoa</taxon>
        <taxon>Ecdysozoa</taxon>
        <taxon>Arthropoda</taxon>
        <taxon>Hexapoda</taxon>
        <taxon>Insecta</taxon>
        <taxon>Pterygota</taxon>
        <taxon>Neoptera</taxon>
        <taxon>Endopterygota</taxon>
        <taxon>Coleoptera</taxon>
        <taxon>Polyphaga</taxon>
        <taxon>Cucujiformia</taxon>
        <taxon>Chrysomeloidea</taxon>
        <taxon>Chrysomelidae</taxon>
        <taxon>Bruchinae</taxon>
        <taxon>Bruchini</taxon>
        <taxon>Acanthoscelides</taxon>
    </lineage>
</organism>
<comment type="caution">
    <text evidence="2">The sequence shown here is derived from an EMBL/GenBank/DDBJ whole genome shotgun (WGS) entry which is preliminary data.</text>
</comment>